<dbReference type="InterPro" id="IPR021309">
    <property type="entry name" value="YgaP-like_TM"/>
</dbReference>
<feature type="domain" description="Inner membrane protein YgaP-like transmembrane" evidence="1">
    <location>
        <begin position="11"/>
        <end position="64"/>
    </location>
</feature>
<dbReference type="OrthoDB" id="9799383at2"/>
<reference evidence="2 3" key="1">
    <citation type="submission" date="2019-02" db="EMBL/GenBank/DDBJ databases">
        <authorList>
            <consortium name="Pathogen Informatics"/>
        </authorList>
    </citation>
    <scope>NUCLEOTIDE SEQUENCE [LARGE SCALE GENOMIC DNA]</scope>
    <source>
        <strain evidence="2 3">3012STDY6756504</strain>
    </source>
</reference>
<gene>
    <name evidence="2" type="ORF">NCTC10797_00145</name>
</gene>
<dbReference type="AlphaFoldDB" id="A0A4U8VS54"/>
<sequence>MTLPTRPRTWTIDRVVPLLAGTLILLSAALAATLSPWWLVLTALVGANLLLYSALGWCPASLLMARLGLPAGTATCTAPLPHN</sequence>
<evidence type="ECO:0000313" key="2">
    <source>
        <dbReference type="EMBL" id="VFA96396.1"/>
    </source>
</evidence>
<dbReference type="Pfam" id="PF11127">
    <property type="entry name" value="YgaP-like_TM"/>
    <property type="match status" value="1"/>
</dbReference>
<organism evidence="2 3">
    <name type="scientific">Nocardia cyriacigeorgica</name>
    <dbReference type="NCBI Taxonomy" id="135487"/>
    <lineage>
        <taxon>Bacteria</taxon>
        <taxon>Bacillati</taxon>
        <taxon>Actinomycetota</taxon>
        <taxon>Actinomycetes</taxon>
        <taxon>Mycobacteriales</taxon>
        <taxon>Nocardiaceae</taxon>
        <taxon>Nocardia</taxon>
    </lineage>
</organism>
<evidence type="ECO:0000259" key="1">
    <source>
        <dbReference type="Pfam" id="PF11127"/>
    </source>
</evidence>
<dbReference type="Proteomes" id="UP000290439">
    <property type="component" value="Chromosome"/>
</dbReference>
<accession>A0A4U8VS54</accession>
<dbReference type="OMA" id="WCPASLL"/>
<dbReference type="Gene3D" id="6.10.140.1340">
    <property type="match status" value="1"/>
</dbReference>
<proteinExistence type="predicted"/>
<dbReference type="EMBL" id="LR215973">
    <property type="protein sequence ID" value="VFA96396.1"/>
    <property type="molecule type" value="Genomic_DNA"/>
</dbReference>
<evidence type="ECO:0000313" key="3">
    <source>
        <dbReference type="Proteomes" id="UP000290439"/>
    </source>
</evidence>
<name>A0A4U8VS54_9NOCA</name>
<protein>
    <submittedName>
        <fullName evidence="2">Protein of uncharacterized function (DUF2892)</fullName>
    </submittedName>
</protein>
<dbReference type="RefSeq" id="WP_014349828.1">
    <property type="nucleotide sequence ID" value="NZ_AP026975.1"/>
</dbReference>